<evidence type="ECO:0000256" key="6">
    <source>
        <dbReference type="SAM" id="SignalP"/>
    </source>
</evidence>
<dbReference type="Proteomes" id="UP001141327">
    <property type="component" value="Unassembled WGS sequence"/>
</dbReference>
<dbReference type="PIRSF" id="PIRSF500138">
    <property type="entry name" value="GPI8"/>
    <property type="match status" value="1"/>
</dbReference>
<dbReference type="EMBL" id="JAPMOS010000003">
    <property type="protein sequence ID" value="KAJ4462278.1"/>
    <property type="molecule type" value="Genomic_DNA"/>
</dbReference>
<comment type="pathway">
    <text evidence="1">Glycolipid biosynthesis; glycosylphosphatidylinositol-anchor biosynthesis.</text>
</comment>
<organism evidence="7 8">
    <name type="scientific">Paratrimastix pyriformis</name>
    <dbReference type="NCBI Taxonomy" id="342808"/>
    <lineage>
        <taxon>Eukaryota</taxon>
        <taxon>Metamonada</taxon>
        <taxon>Preaxostyla</taxon>
        <taxon>Paratrimastigidae</taxon>
        <taxon>Paratrimastix</taxon>
    </lineage>
</organism>
<feature type="chain" id="PRO_5046654249" evidence="6">
    <location>
        <begin position="20"/>
        <end position="331"/>
    </location>
</feature>
<comment type="similarity">
    <text evidence="2">Belongs to the peptidase C13 family.</text>
</comment>
<reference evidence="7" key="1">
    <citation type="journal article" date="2022" name="bioRxiv">
        <title>Genomics of Preaxostyla Flagellates Illuminates Evolutionary Transitions and the Path Towards Mitochondrial Loss.</title>
        <authorList>
            <person name="Novak L.V.F."/>
            <person name="Treitli S.C."/>
            <person name="Pyrih J."/>
            <person name="Halakuc P."/>
            <person name="Pipaliya S.V."/>
            <person name="Vacek V."/>
            <person name="Brzon O."/>
            <person name="Soukal P."/>
            <person name="Eme L."/>
            <person name="Dacks J.B."/>
            <person name="Karnkowska A."/>
            <person name="Elias M."/>
            <person name="Hampl V."/>
        </authorList>
    </citation>
    <scope>NUCLEOTIDE SEQUENCE</scope>
    <source>
        <strain evidence="7">RCP-MX</strain>
    </source>
</reference>
<evidence type="ECO:0000256" key="3">
    <source>
        <dbReference type="ARBA" id="ARBA00022502"/>
    </source>
</evidence>
<evidence type="ECO:0000313" key="7">
    <source>
        <dbReference type="EMBL" id="KAJ4462278.1"/>
    </source>
</evidence>
<dbReference type="PANTHER" id="PTHR48067:SF1">
    <property type="entry name" value="GPI-ANCHOR TRANSAMIDASE"/>
    <property type="match status" value="1"/>
</dbReference>
<keyword evidence="4 6" id="KW-0732">Signal</keyword>
<feature type="region of interest" description="Disordered" evidence="5">
    <location>
        <begin position="312"/>
        <end position="331"/>
    </location>
</feature>
<dbReference type="PRINTS" id="PR00776">
    <property type="entry name" value="HEMOGLOBNASE"/>
</dbReference>
<dbReference type="Gene3D" id="3.40.50.1460">
    <property type="match status" value="1"/>
</dbReference>
<name>A0ABQ8UTW1_9EUKA</name>
<proteinExistence type="inferred from homology"/>
<feature type="signal peptide" evidence="6">
    <location>
        <begin position="1"/>
        <end position="19"/>
    </location>
</feature>
<comment type="caution">
    <text evidence="7">The sequence shown here is derived from an EMBL/GenBank/DDBJ whole genome shotgun (WGS) entry which is preliminary data.</text>
</comment>
<dbReference type="Pfam" id="PF01650">
    <property type="entry name" value="Peptidase_C13"/>
    <property type="match status" value="1"/>
</dbReference>
<dbReference type="InterPro" id="IPR001096">
    <property type="entry name" value="Peptidase_C13"/>
</dbReference>
<dbReference type="PANTHER" id="PTHR48067">
    <property type="entry name" value="GPI-ANCHOR TRANSAMIDASE"/>
    <property type="match status" value="1"/>
</dbReference>
<keyword evidence="8" id="KW-1185">Reference proteome</keyword>
<evidence type="ECO:0000256" key="2">
    <source>
        <dbReference type="ARBA" id="ARBA00009941"/>
    </source>
</evidence>
<gene>
    <name evidence="7" type="ORF">PAPYR_872</name>
</gene>
<evidence type="ECO:0000256" key="5">
    <source>
        <dbReference type="SAM" id="MobiDB-lite"/>
    </source>
</evidence>
<accession>A0ABQ8UTW1</accession>
<sequence>MSARWAWLLLAVAALIVVAEEGSREKNEPYANNWAILVDTSRYWFNYRHIANTLSVYRTVKRLGIPDSNIILMLADDMACNPRNSYPGCVFNNPDHRLNLYGDSIEVDYRGSEVTIENFLRVLTGRHQGWVPRSKRLLSDPQSNILLYMTGHGGNEFLKFQDQVEITSQDIADAIQVMKDQRRFHRLLFLADTCQAATLANRLYTSGVAAIGSAKLGENSYSHHNDPQVGVAVIDRFTQATLEFFERHVQPHSAATLGDFLRSLDPRILQSTPSWRWDLFPERPSQIRATEFFGAVLPVELVSSYPLFTSDATPMPIKPPQEPTRPLSAQG</sequence>
<protein>
    <submittedName>
        <fullName evidence="7">GPI-anchor transamidase</fullName>
    </submittedName>
</protein>
<dbReference type="InterPro" id="IPR028361">
    <property type="entry name" value="GPI_transamidase"/>
</dbReference>
<keyword evidence="3" id="KW-0337">GPI-anchor biosynthesis</keyword>
<dbReference type="PIRSF" id="PIRSF019663">
    <property type="entry name" value="Legumain"/>
    <property type="match status" value="1"/>
</dbReference>
<evidence type="ECO:0000313" key="8">
    <source>
        <dbReference type="Proteomes" id="UP001141327"/>
    </source>
</evidence>
<evidence type="ECO:0000256" key="1">
    <source>
        <dbReference type="ARBA" id="ARBA00004687"/>
    </source>
</evidence>
<evidence type="ECO:0000256" key="4">
    <source>
        <dbReference type="ARBA" id="ARBA00022729"/>
    </source>
</evidence>